<dbReference type="AlphaFoldDB" id="A0A0F9MD51"/>
<evidence type="ECO:0000313" key="1">
    <source>
        <dbReference type="EMBL" id="KKN03744.1"/>
    </source>
</evidence>
<proteinExistence type="predicted"/>
<dbReference type="EMBL" id="LAZR01005001">
    <property type="protein sequence ID" value="KKN03744.1"/>
    <property type="molecule type" value="Genomic_DNA"/>
</dbReference>
<reference evidence="1" key="1">
    <citation type="journal article" date="2015" name="Nature">
        <title>Complex archaea that bridge the gap between prokaryotes and eukaryotes.</title>
        <authorList>
            <person name="Spang A."/>
            <person name="Saw J.H."/>
            <person name="Jorgensen S.L."/>
            <person name="Zaremba-Niedzwiedzka K."/>
            <person name="Martijn J."/>
            <person name="Lind A.E."/>
            <person name="van Eijk R."/>
            <person name="Schleper C."/>
            <person name="Guy L."/>
            <person name="Ettema T.J."/>
        </authorList>
    </citation>
    <scope>NUCLEOTIDE SEQUENCE</scope>
</reference>
<accession>A0A0F9MD51</accession>
<protein>
    <submittedName>
        <fullName evidence="1">Uncharacterized protein</fullName>
    </submittedName>
</protein>
<organism evidence="1">
    <name type="scientific">marine sediment metagenome</name>
    <dbReference type="NCBI Taxonomy" id="412755"/>
    <lineage>
        <taxon>unclassified sequences</taxon>
        <taxon>metagenomes</taxon>
        <taxon>ecological metagenomes</taxon>
    </lineage>
</organism>
<name>A0A0F9MD51_9ZZZZ</name>
<gene>
    <name evidence="1" type="ORF">LCGC14_1104590</name>
</gene>
<sequence length="161" mass="17518">MIIQAATQGFTLDGLDGSGQYNSDIDAGIGLTVSFDDDRWKGGDLRFAAFNTDNKLAYFTGSSLKPEIDTKEVELTPGRRTRTRAARPKVDGGTWTITPIHRNNLTSAVTTDSAIILNAHDEARMNLNARYQRFRATGTAGDTWTHAQGVEVIDASPGSVW</sequence>
<comment type="caution">
    <text evidence="1">The sequence shown here is derived from an EMBL/GenBank/DDBJ whole genome shotgun (WGS) entry which is preliminary data.</text>
</comment>